<protein>
    <submittedName>
        <fullName evidence="2">ABC transporter, transmembrane region</fullName>
        <ecNumber evidence="2">3.6.3.29</ecNumber>
    </submittedName>
</protein>
<dbReference type="STRING" id="1150469.RSPPHO_01257"/>
<dbReference type="InterPro" id="IPR039421">
    <property type="entry name" value="Type_1_exporter"/>
</dbReference>
<sequence length="118" mass="12365">MGEGGLGLSGGEVRRLALARAFLMEAPLVLMDEPSASLDQDSEAALLEALRALRVGRTVVVAAHRLATMRAADRVVVLEGGRVVQDGPFEAVRAEDGALRRLLGARSPLVAAALEPRA</sequence>
<dbReference type="GO" id="GO:0015421">
    <property type="term" value="F:ABC-type oligopeptide transporter activity"/>
    <property type="evidence" value="ECO:0007669"/>
    <property type="project" value="TreeGrafter"/>
</dbReference>
<dbReference type="KEGG" id="rpm:RSPPHO_01257"/>
<dbReference type="InterPro" id="IPR003439">
    <property type="entry name" value="ABC_transporter-like_ATP-bd"/>
</dbReference>
<dbReference type="GO" id="GO:0016887">
    <property type="term" value="F:ATP hydrolysis activity"/>
    <property type="evidence" value="ECO:0007669"/>
    <property type="project" value="InterPro"/>
</dbReference>
<dbReference type="OrthoDB" id="5288404at2"/>
<evidence type="ECO:0000313" key="3">
    <source>
        <dbReference type="Proteomes" id="UP000033220"/>
    </source>
</evidence>
<dbReference type="Proteomes" id="UP000033220">
    <property type="component" value="Chromosome DSM 122"/>
</dbReference>
<dbReference type="PATRIC" id="fig|1150469.3.peg.1417"/>
<dbReference type="PANTHER" id="PTHR43394:SF1">
    <property type="entry name" value="ATP-BINDING CASSETTE SUB-FAMILY B MEMBER 10, MITOCHONDRIAL"/>
    <property type="match status" value="1"/>
</dbReference>
<dbReference type="SUPFAM" id="SSF52540">
    <property type="entry name" value="P-loop containing nucleoside triphosphate hydrolases"/>
    <property type="match status" value="1"/>
</dbReference>
<dbReference type="GO" id="GO:0005524">
    <property type="term" value="F:ATP binding"/>
    <property type="evidence" value="ECO:0007669"/>
    <property type="project" value="InterPro"/>
</dbReference>
<keyword evidence="3" id="KW-1185">Reference proteome</keyword>
<dbReference type="PANTHER" id="PTHR43394">
    <property type="entry name" value="ATP-DEPENDENT PERMEASE MDL1, MITOCHONDRIAL"/>
    <property type="match status" value="1"/>
</dbReference>
<dbReference type="eggNOG" id="COG1132">
    <property type="taxonomic scope" value="Bacteria"/>
</dbReference>
<proteinExistence type="predicted"/>
<keyword evidence="2" id="KW-0378">Hydrolase</keyword>
<keyword evidence="2" id="KW-0472">Membrane</keyword>
<name>H6SSK4_PARPM</name>
<accession>H6SSK4</accession>
<dbReference type="HOGENOM" id="CLU_000604_61_3_5"/>
<organism evidence="2 3">
    <name type="scientific">Pararhodospirillum photometricum DSM 122</name>
    <dbReference type="NCBI Taxonomy" id="1150469"/>
    <lineage>
        <taxon>Bacteria</taxon>
        <taxon>Pseudomonadati</taxon>
        <taxon>Pseudomonadota</taxon>
        <taxon>Alphaproteobacteria</taxon>
        <taxon>Rhodospirillales</taxon>
        <taxon>Rhodospirillaceae</taxon>
        <taxon>Pararhodospirillum</taxon>
    </lineage>
</organism>
<gene>
    <name evidence="2" type="ORF">RSPPHO_01257</name>
</gene>
<keyword evidence="2" id="KW-0812">Transmembrane</keyword>
<dbReference type="AlphaFoldDB" id="H6SSK4"/>
<dbReference type="RefSeq" id="WP_014414522.1">
    <property type="nucleotide sequence ID" value="NC_017059.1"/>
</dbReference>
<dbReference type="InterPro" id="IPR027417">
    <property type="entry name" value="P-loop_NTPase"/>
</dbReference>
<evidence type="ECO:0000313" key="2">
    <source>
        <dbReference type="EMBL" id="CCG07883.1"/>
    </source>
</evidence>
<evidence type="ECO:0000259" key="1">
    <source>
        <dbReference type="Pfam" id="PF00005"/>
    </source>
</evidence>
<dbReference type="EC" id="3.6.3.29" evidence="2"/>
<dbReference type="EMBL" id="HE663493">
    <property type="protein sequence ID" value="CCG07883.1"/>
    <property type="molecule type" value="Genomic_DNA"/>
</dbReference>
<dbReference type="Gene3D" id="3.40.50.300">
    <property type="entry name" value="P-loop containing nucleotide triphosphate hydrolases"/>
    <property type="match status" value="1"/>
</dbReference>
<dbReference type="Pfam" id="PF00005">
    <property type="entry name" value="ABC_tran"/>
    <property type="match status" value="1"/>
</dbReference>
<feature type="domain" description="ABC transporter" evidence="1">
    <location>
        <begin position="7"/>
        <end position="35"/>
    </location>
</feature>
<reference evidence="2 3" key="1">
    <citation type="submission" date="2012-02" db="EMBL/GenBank/DDBJ databases">
        <title>Shotgun genome sequence of Phaeospirillum photometricum DSM 122.</title>
        <authorList>
            <person name="Duquesne K."/>
            <person name="Sturgis J."/>
        </authorList>
    </citation>
    <scope>NUCLEOTIDE SEQUENCE [LARGE SCALE GENOMIC DNA]</scope>
    <source>
        <strain evidence="3">DSM122</strain>
    </source>
</reference>